<dbReference type="Gene3D" id="1.20.58.1610">
    <property type="entry name" value="NADH:ubiquinone/plastoquinone oxidoreductase, chain 3"/>
    <property type="match status" value="1"/>
</dbReference>
<dbReference type="GO" id="GO:0030964">
    <property type="term" value="C:NADH dehydrogenase complex"/>
    <property type="evidence" value="ECO:0007669"/>
    <property type="project" value="TreeGrafter"/>
</dbReference>
<dbReference type="AlphaFoldDB" id="A0A7G8JTI9"/>
<keyword evidence="9" id="KW-0830">Ubiquinone</keyword>
<keyword evidence="10" id="KW-0732">Signal</keyword>
<evidence type="ECO:0000256" key="5">
    <source>
        <dbReference type="ARBA" id="ARBA00022692"/>
    </source>
</evidence>
<dbReference type="PANTHER" id="PTHR11058">
    <property type="entry name" value="NADH-UBIQUINONE OXIDOREDUCTASE CHAIN 3"/>
    <property type="match status" value="1"/>
</dbReference>
<evidence type="ECO:0000256" key="8">
    <source>
        <dbReference type="ARBA" id="ARBA00049551"/>
    </source>
</evidence>
<reference evidence="11" key="1">
    <citation type="journal article" date="2020" name="Zool. Scr.">
        <title>The phylogeny of Nereididae (Annelida) based on mitochondrial genomes.</title>
        <authorList>
            <person name="Alves P.R."/>
            <person name="Halanych K.M."/>
            <person name="Santos C.S.G."/>
        </authorList>
    </citation>
    <scope>NUCLEOTIDE SEQUENCE</scope>
</reference>
<evidence type="ECO:0000256" key="3">
    <source>
        <dbReference type="ARBA" id="ARBA00021007"/>
    </source>
</evidence>
<dbReference type="InterPro" id="IPR000440">
    <property type="entry name" value="NADH_UbQ/plastoQ_OxRdtase_su3"/>
</dbReference>
<dbReference type="EMBL" id="MN812981">
    <property type="protein sequence ID" value="QNJ33887.1"/>
    <property type="molecule type" value="Genomic_DNA"/>
</dbReference>
<evidence type="ECO:0000256" key="7">
    <source>
        <dbReference type="ARBA" id="ARBA00023136"/>
    </source>
</evidence>
<sequence>MTIMTMAMACATLFPLLIIIATLLLNKSSSINFEKSTPFECGFDPHSSARIPFSLRFFILAVLFLVFDIEIALLMPIPTMINLNTMVKGALITFCLILIAGLYHEWNESSLEWK</sequence>
<accession>A0A7G8JTI9</accession>
<protein>
    <recommendedName>
        <fullName evidence="3 9">NADH-ubiquinone oxidoreductase chain 3</fullName>
        <ecNumber evidence="9">7.1.1.2</ecNumber>
    </recommendedName>
</protein>
<evidence type="ECO:0000256" key="6">
    <source>
        <dbReference type="ARBA" id="ARBA00022989"/>
    </source>
</evidence>
<feature type="signal peptide" evidence="10">
    <location>
        <begin position="1"/>
        <end position="30"/>
    </location>
</feature>
<feature type="chain" id="PRO_5028916286" description="NADH-ubiquinone oxidoreductase chain 3" evidence="10">
    <location>
        <begin position="31"/>
        <end position="114"/>
    </location>
</feature>
<proteinExistence type="inferred from homology"/>
<dbReference type="EC" id="7.1.1.2" evidence="9"/>
<dbReference type="Pfam" id="PF00507">
    <property type="entry name" value="Oxidored_q4"/>
    <property type="match status" value="1"/>
</dbReference>
<keyword evidence="9" id="KW-0520">NAD</keyword>
<dbReference type="GO" id="GO:0008137">
    <property type="term" value="F:NADH dehydrogenase (ubiquinone) activity"/>
    <property type="evidence" value="ECO:0007669"/>
    <property type="project" value="UniProtKB-UniRule"/>
</dbReference>
<evidence type="ECO:0000256" key="1">
    <source>
        <dbReference type="ARBA" id="ARBA00004370"/>
    </source>
</evidence>
<keyword evidence="9" id="KW-0679">Respiratory chain</keyword>
<keyword evidence="7 9" id="KW-0472">Membrane</keyword>
<organism evidence="11">
    <name type="scientific">Alitta succinea</name>
    <name type="common">Pile worm</name>
    <name type="synonym">Neanthes succinea</name>
    <dbReference type="NCBI Taxonomy" id="981110"/>
    <lineage>
        <taxon>Eukaryota</taxon>
        <taxon>Metazoa</taxon>
        <taxon>Spiralia</taxon>
        <taxon>Lophotrochozoa</taxon>
        <taxon>Annelida</taxon>
        <taxon>Polychaeta</taxon>
        <taxon>Errantia</taxon>
        <taxon>Phyllodocida</taxon>
        <taxon>Nereididae</taxon>
        <taxon>Alitta</taxon>
    </lineage>
</organism>
<feature type="transmembrane region" description="Helical" evidence="9">
    <location>
        <begin position="54"/>
        <end position="74"/>
    </location>
</feature>
<keyword evidence="4 9" id="KW-0813">Transport</keyword>
<evidence type="ECO:0000256" key="4">
    <source>
        <dbReference type="ARBA" id="ARBA00022448"/>
    </source>
</evidence>
<evidence type="ECO:0000313" key="11">
    <source>
        <dbReference type="EMBL" id="QNJ33887.1"/>
    </source>
</evidence>
<name>A0A7G8JTI9_ALISU</name>
<evidence type="ECO:0000256" key="10">
    <source>
        <dbReference type="SAM" id="SignalP"/>
    </source>
</evidence>
<dbReference type="InterPro" id="IPR038430">
    <property type="entry name" value="NDAH_ubi_oxred_su3_sf"/>
</dbReference>
<comment type="function">
    <text evidence="9">Core subunit of the mitochondrial membrane respiratory chain NADH dehydrogenase (Complex I) which catalyzes electron transfer from NADH through the respiratory chain, using ubiquinone as an electron acceptor. Essential for the catalytic activity of complex I.</text>
</comment>
<evidence type="ECO:0000256" key="2">
    <source>
        <dbReference type="ARBA" id="ARBA00008472"/>
    </source>
</evidence>
<keyword evidence="5 9" id="KW-0812">Transmembrane</keyword>
<comment type="similarity">
    <text evidence="2 9">Belongs to the complex I subunit 3 family.</text>
</comment>
<keyword evidence="9" id="KW-0249">Electron transport</keyword>
<feature type="transmembrane region" description="Helical" evidence="9">
    <location>
        <begin position="86"/>
        <end position="104"/>
    </location>
</feature>
<keyword evidence="9 11" id="KW-0496">Mitochondrion</keyword>
<geneLocation type="mitochondrion" evidence="11"/>
<comment type="catalytic activity">
    <reaction evidence="8 9">
        <text>a ubiquinone + NADH + 5 H(+)(in) = a ubiquinol + NAD(+) + 4 H(+)(out)</text>
        <dbReference type="Rhea" id="RHEA:29091"/>
        <dbReference type="Rhea" id="RHEA-COMP:9565"/>
        <dbReference type="Rhea" id="RHEA-COMP:9566"/>
        <dbReference type="ChEBI" id="CHEBI:15378"/>
        <dbReference type="ChEBI" id="CHEBI:16389"/>
        <dbReference type="ChEBI" id="CHEBI:17976"/>
        <dbReference type="ChEBI" id="CHEBI:57540"/>
        <dbReference type="ChEBI" id="CHEBI:57945"/>
        <dbReference type="EC" id="7.1.1.2"/>
    </reaction>
</comment>
<gene>
    <name evidence="11" type="primary">nad3</name>
</gene>
<comment type="subcellular location">
    <subcellularLocation>
        <location evidence="1">Membrane</location>
    </subcellularLocation>
    <subcellularLocation>
        <location evidence="9">Mitochondrion membrane</location>
        <topology evidence="9">Multi-pass membrane protein</topology>
    </subcellularLocation>
</comment>
<dbReference type="PANTHER" id="PTHR11058:SF9">
    <property type="entry name" value="NADH-UBIQUINONE OXIDOREDUCTASE CHAIN 3"/>
    <property type="match status" value="1"/>
</dbReference>
<keyword evidence="6 9" id="KW-1133">Transmembrane helix</keyword>
<dbReference type="GO" id="GO:0031966">
    <property type="term" value="C:mitochondrial membrane"/>
    <property type="evidence" value="ECO:0007669"/>
    <property type="project" value="UniProtKB-SubCell"/>
</dbReference>
<evidence type="ECO:0000256" key="9">
    <source>
        <dbReference type="RuleBase" id="RU003640"/>
    </source>
</evidence>
<keyword evidence="9" id="KW-1278">Translocase</keyword>